<accession>A0A8T0AYS7</accession>
<keyword evidence="9 13" id="KW-0503">Monooxygenase</keyword>
<dbReference type="Gene3D" id="1.10.630.10">
    <property type="entry name" value="Cytochrome P450"/>
    <property type="match status" value="1"/>
</dbReference>
<dbReference type="GO" id="GO:0042446">
    <property type="term" value="P:hormone biosynthetic process"/>
    <property type="evidence" value="ECO:0007669"/>
    <property type="project" value="TreeGrafter"/>
</dbReference>
<dbReference type="PRINTS" id="PR01683">
    <property type="entry name" value="EP450ICYP1A"/>
</dbReference>
<proteinExistence type="inferred from homology"/>
<sequence length="541" mass="61230">MVLAEIPFLGPISVSESLVAIITICTVYLLLWVSRTKIPEGLRPLPGPKPLPLIGNVLELGSNPHLSLTTMSKRYGPVFQVQIGTRPVAVLGGIEVVRQALIKQGEEFAGRPDLYSFRFISGGKSLAFSSDQVGVWRTRRKLAHNALRSFATIKGQTAEYSCALEEHISKEGLYLIERLHSVMEVDGGFDPFRHIVVSVANVICGMCFGRRYSHDDDELVNLVNMSDEFNQVAGSGNPADFIPFLRLLPSTTMKKFLEINERFNVFMHKIVKEHYDTYDKDNIRDITDSLIDHCEDRKLDENSNIQVSDEKIVGIVNDLFGAGFDTISTALSWSVVYLVAYPEIQERLHKELKEKVGMDRMPSLEDKTNLIYLEAFIMEIFRHSSFLPFTIPHCTTKSTSLNGYFIPKDTCVFINQWQINHDPEIWKEPSLFNPDRFLSADGTELNKMEAEKVMIFGLGKRRCVGEVIGRSEVFLFLAILIQRLKFSPMPGQMPDMTPEYGLTMKHKRCLLRSKPWPGFETPLKEKLSFSTVTQSKSQCCG</sequence>
<dbReference type="PRINTS" id="PR00385">
    <property type="entry name" value="P450"/>
</dbReference>
<dbReference type="CDD" id="cd20676">
    <property type="entry name" value="CYP1A"/>
    <property type="match status" value="1"/>
</dbReference>
<evidence type="ECO:0000256" key="5">
    <source>
        <dbReference type="ARBA" id="ARBA00022824"/>
    </source>
</evidence>
<dbReference type="Proteomes" id="UP000606274">
    <property type="component" value="Unassembled WGS sequence"/>
</dbReference>
<keyword evidence="5 14" id="KW-0256">Endoplasmic reticulum</keyword>
<keyword evidence="15" id="KW-1133">Transmembrane helix</keyword>
<keyword evidence="15" id="KW-0812">Transmembrane</keyword>
<evidence type="ECO:0000256" key="4">
    <source>
        <dbReference type="ARBA" id="ARBA00022723"/>
    </source>
</evidence>
<reference evidence="16" key="1">
    <citation type="submission" date="2020-08" db="EMBL/GenBank/DDBJ databases">
        <title>Chromosome-level assembly of Southern catfish (Silurus meridionalis) provides insights into visual adaptation to the nocturnal and benthic lifestyles.</title>
        <authorList>
            <person name="Zhang Y."/>
            <person name="Wang D."/>
            <person name="Peng Z."/>
        </authorList>
    </citation>
    <scope>NUCLEOTIDE SEQUENCE</scope>
    <source>
        <strain evidence="16">SWU-2019-XX</strain>
        <tissue evidence="16">Muscle</tissue>
    </source>
</reference>
<dbReference type="GO" id="GO:0020037">
    <property type="term" value="F:heme binding"/>
    <property type="evidence" value="ECO:0007669"/>
    <property type="project" value="UniProtKB-UniRule"/>
</dbReference>
<dbReference type="OrthoDB" id="1055148at2759"/>
<feature type="binding site" description="axial binding residue" evidence="12">
    <location>
        <position position="463"/>
    </location>
    <ligand>
        <name>heme</name>
        <dbReference type="ChEBI" id="CHEBI:30413"/>
    </ligand>
    <ligandPart>
        <name>Fe</name>
        <dbReference type="ChEBI" id="CHEBI:18248"/>
    </ligandPart>
</feature>
<dbReference type="GO" id="GO:0004508">
    <property type="term" value="F:steroid 17-alpha-monooxygenase activity"/>
    <property type="evidence" value="ECO:0007669"/>
    <property type="project" value="TreeGrafter"/>
</dbReference>
<evidence type="ECO:0000256" key="3">
    <source>
        <dbReference type="ARBA" id="ARBA00022617"/>
    </source>
</evidence>
<evidence type="ECO:0000256" key="15">
    <source>
        <dbReference type="SAM" id="Phobius"/>
    </source>
</evidence>
<keyword evidence="8 12" id="KW-0408">Iron</keyword>
<dbReference type="GO" id="GO:0042448">
    <property type="term" value="P:progesterone metabolic process"/>
    <property type="evidence" value="ECO:0007669"/>
    <property type="project" value="TreeGrafter"/>
</dbReference>
<dbReference type="EMBL" id="JABFDY010000013">
    <property type="protein sequence ID" value="KAF7698833.1"/>
    <property type="molecule type" value="Genomic_DNA"/>
</dbReference>
<evidence type="ECO:0000256" key="7">
    <source>
        <dbReference type="ARBA" id="ARBA00023002"/>
    </source>
</evidence>
<comment type="function">
    <text evidence="14">Cytochromes P450 are a group of heme-thiolate monooxygenases. They oxidize a variety of structurally unrelated compounds, including steroids, fatty acids, and xenobiotics.</text>
</comment>
<dbReference type="InterPro" id="IPR017972">
    <property type="entry name" value="Cyt_P450_CS"/>
</dbReference>
<keyword evidence="3 12" id="KW-0349">Heme</keyword>
<organism evidence="16 17">
    <name type="scientific">Silurus meridionalis</name>
    <name type="common">Southern catfish</name>
    <name type="synonym">Silurus soldatovi meridionalis</name>
    <dbReference type="NCBI Taxonomy" id="175797"/>
    <lineage>
        <taxon>Eukaryota</taxon>
        <taxon>Metazoa</taxon>
        <taxon>Chordata</taxon>
        <taxon>Craniata</taxon>
        <taxon>Vertebrata</taxon>
        <taxon>Euteleostomi</taxon>
        <taxon>Actinopterygii</taxon>
        <taxon>Neopterygii</taxon>
        <taxon>Teleostei</taxon>
        <taxon>Ostariophysi</taxon>
        <taxon>Siluriformes</taxon>
        <taxon>Siluridae</taxon>
        <taxon>Silurus</taxon>
    </lineage>
</organism>
<protein>
    <recommendedName>
        <fullName evidence="14">Cytochrome P450 1A</fullName>
        <ecNumber evidence="14">1.14.14.1</ecNumber>
    </recommendedName>
</protein>
<evidence type="ECO:0000313" key="16">
    <source>
        <dbReference type="EMBL" id="KAF7698833.1"/>
    </source>
</evidence>
<keyword evidence="6 14" id="KW-0492">Microsome</keyword>
<evidence type="ECO:0000256" key="8">
    <source>
        <dbReference type="ARBA" id="ARBA00023004"/>
    </source>
</evidence>
<evidence type="ECO:0000313" key="17">
    <source>
        <dbReference type="Proteomes" id="UP000606274"/>
    </source>
</evidence>
<comment type="catalytic activity">
    <reaction evidence="11">
        <text>an organic molecule + reduced [NADPH--hemoprotein reductase] + O2 = an alcohol + oxidized [NADPH--hemoprotein reductase] + H2O + H(+)</text>
        <dbReference type="Rhea" id="RHEA:17149"/>
        <dbReference type="Rhea" id="RHEA-COMP:11964"/>
        <dbReference type="Rhea" id="RHEA-COMP:11965"/>
        <dbReference type="ChEBI" id="CHEBI:15377"/>
        <dbReference type="ChEBI" id="CHEBI:15378"/>
        <dbReference type="ChEBI" id="CHEBI:15379"/>
        <dbReference type="ChEBI" id="CHEBI:30879"/>
        <dbReference type="ChEBI" id="CHEBI:57618"/>
        <dbReference type="ChEBI" id="CHEBI:58210"/>
        <dbReference type="ChEBI" id="CHEBI:142491"/>
        <dbReference type="EC" id="1.14.14.1"/>
    </reaction>
</comment>
<keyword evidence="17" id="KW-1185">Reference proteome</keyword>
<dbReference type="AlphaFoldDB" id="A0A8T0AYS7"/>
<dbReference type="FunFam" id="1.10.630.10:FF:000002">
    <property type="entry name" value="Cytochrome P450 1A1"/>
    <property type="match status" value="1"/>
</dbReference>
<keyword evidence="7 13" id="KW-0560">Oxidoreductase</keyword>
<dbReference type="Pfam" id="PF00067">
    <property type="entry name" value="p450"/>
    <property type="match status" value="1"/>
</dbReference>
<gene>
    <name evidence="16" type="ORF">HF521_003575</name>
</gene>
<dbReference type="GO" id="GO:0005789">
    <property type="term" value="C:endoplasmic reticulum membrane"/>
    <property type="evidence" value="ECO:0007669"/>
    <property type="project" value="UniProtKB-SubCell"/>
</dbReference>
<comment type="subcellular location">
    <subcellularLocation>
        <location evidence="14">Endoplasmic reticulum membrane</location>
        <topology evidence="14">Peripheral membrane protein</topology>
    </subcellularLocation>
    <subcellularLocation>
        <location evidence="14">Microsome membrane</location>
        <topology evidence="14">Peripheral membrane protein</topology>
    </subcellularLocation>
</comment>
<dbReference type="PANTHER" id="PTHR24289">
    <property type="entry name" value="STEROID 17-ALPHA-HYDROXYLASE/17,20 LYASE"/>
    <property type="match status" value="1"/>
</dbReference>
<evidence type="ECO:0000256" key="2">
    <source>
        <dbReference type="ARBA" id="ARBA00010617"/>
    </source>
</evidence>
<keyword evidence="4 12" id="KW-0479">Metal-binding</keyword>
<dbReference type="SUPFAM" id="SSF48264">
    <property type="entry name" value="Cytochrome P450"/>
    <property type="match status" value="1"/>
</dbReference>
<dbReference type="InterPro" id="IPR036396">
    <property type="entry name" value="Cyt_P450_sf"/>
</dbReference>
<evidence type="ECO:0000256" key="9">
    <source>
        <dbReference type="ARBA" id="ARBA00023033"/>
    </source>
</evidence>
<comment type="similarity">
    <text evidence="2 13">Belongs to the cytochrome P450 family.</text>
</comment>
<dbReference type="PANTHER" id="PTHR24289:SF21">
    <property type="entry name" value="CYTOCHROME P450 1A"/>
    <property type="match status" value="1"/>
</dbReference>
<evidence type="ECO:0000256" key="6">
    <source>
        <dbReference type="ARBA" id="ARBA00022848"/>
    </source>
</evidence>
<dbReference type="EC" id="1.14.14.1" evidence="14"/>
<feature type="transmembrane region" description="Helical" evidence="15">
    <location>
        <begin position="12"/>
        <end position="33"/>
    </location>
</feature>
<evidence type="ECO:0000256" key="13">
    <source>
        <dbReference type="RuleBase" id="RU000461"/>
    </source>
</evidence>
<evidence type="ECO:0000256" key="1">
    <source>
        <dbReference type="ARBA" id="ARBA00001971"/>
    </source>
</evidence>
<evidence type="ECO:0000256" key="10">
    <source>
        <dbReference type="ARBA" id="ARBA00023136"/>
    </source>
</evidence>
<evidence type="ECO:0000256" key="11">
    <source>
        <dbReference type="ARBA" id="ARBA00047827"/>
    </source>
</evidence>
<name>A0A8T0AYS7_SILME</name>
<dbReference type="InterPro" id="IPR008066">
    <property type="entry name" value="Cyt_P450_E_grp-I_CYP1"/>
</dbReference>
<dbReference type="PROSITE" id="PS00086">
    <property type="entry name" value="CYTOCHROME_P450"/>
    <property type="match status" value="1"/>
</dbReference>
<dbReference type="GO" id="GO:0005506">
    <property type="term" value="F:iron ion binding"/>
    <property type="evidence" value="ECO:0007669"/>
    <property type="project" value="UniProtKB-UniRule"/>
</dbReference>
<dbReference type="InterPro" id="IPR001128">
    <property type="entry name" value="Cyt_P450"/>
</dbReference>
<comment type="cofactor">
    <cofactor evidence="1 12 14">
        <name>heme</name>
        <dbReference type="ChEBI" id="CHEBI:30413"/>
    </cofactor>
</comment>
<keyword evidence="10 15" id="KW-0472">Membrane</keyword>
<dbReference type="PRINTS" id="PR00463">
    <property type="entry name" value="EP450I"/>
</dbReference>
<evidence type="ECO:0000256" key="12">
    <source>
        <dbReference type="PIRSR" id="PIRSR602401-1"/>
    </source>
</evidence>
<evidence type="ECO:0000256" key="14">
    <source>
        <dbReference type="RuleBase" id="RU368045"/>
    </source>
</evidence>
<dbReference type="InterPro" id="IPR002401">
    <property type="entry name" value="Cyt_P450_E_grp-I"/>
</dbReference>
<comment type="caution">
    <text evidence="16">The sequence shown here is derived from an EMBL/GenBank/DDBJ whole genome shotgun (WGS) entry which is preliminary data.</text>
</comment>